<organism evidence="1 2">
    <name type="scientific">Dendrobium nobile</name>
    <name type="common">Orchid</name>
    <dbReference type="NCBI Taxonomy" id="94219"/>
    <lineage>
        <taxon>Eukaryota</taxon>
        <taxon>Viridiplantae</taxon>
        <taxon>Streptophyta</taxon>
        <taxon>Embryophyta</taxon>
        <taxon>Tracheophyta</taxon>
        <taxon>Spermatophyta</taxon>
        <taxon>Magnoliopsida</taxon>
        <taxon>Liliopsida</taxon>
        <taxon>Asparagales</taxon>
        <taxon>Orchidaceae</taxon>
        <taxon>Epidendroideae</taxon>
        <taxon>Malaxideae</taxon>
        <taxon>Dendrobiinae</taxon>
        <taxon>Dendrobium</taxon>
    </lineage>
</organism>
<evidence type="ECO:0000313" key="2">
    <source>
        <dbReference type="Proteomes" id="UP000829196"/>
    </source>
</evidence>
<accession>A0A8T3AHJ4</accession>
<reference evidence="1" key="1">
    <citation type="journal article" date="2022" name="Front. Genet.">
        <title>Chromosome-Scale Assembly of the Dendrobium nobile Genome Provides Insights Into the Molecular Mechanism of the Biosynthesis of the Medicinal Active Ingredient of Dendrobium.</title>
        <authorList>
            <person name="Xu Q."/>
            <person name="Niu S.-C."/>
            <person name="Li K.-L."/>
            <person name="Zheng P.-J."/>
            <person name="Zhang X.-J."/>
            <person name="Jia Y."/>
            <person name="Liu Y."/>
            <person name="Niu Y.-X."/>
            <person name="Yu L.-H."/>
            <person name="Chen D.-F."/>
            <person name="Zhang G.-Q."/>
        </authorList>
    </citation>
    <scope>NUCLEOTIDE SEQUENCE</scope>
    <source>
        <tissue evidence="1">Leaf</tissue>
    </source>
</reference>
<dbReference type="Proteomes" id="UP000829196">
    <property type="component" value="Unassembled WGS sequence"/>
</dbReference>
<proteinExistence type="predicted"/>
<name>A0A8T3AHJ4_DENNO</name>
<protein>
    <submittedName>
        <fullName evidence="1">Uncharacterized protein</fullName>
    </submittedName>
</protein>
<dbReference type="EMBL" id="JAGYWB010000017">
    <property type="protein sequence ID" value="KAI0495222.1"/>
    <property type="molecule type" value="Genomic_DNA"/>
</dbReference>
<comment type="caution">
    <text evidence="1">The sequence shown here is derived from an EMBL/GenBank/DDBJ whole genome shotgun (WGS) entry which is preliminary data.</text>
</comment>
<gene>
    <name evidence="1" type="ORF">KFK09_025372</name>
</gene>
<keyword evidence="2" id="KW-1185">Reference proteome</keyword>
<evidence type="ECO:0000313" key="1">
    <source>
        <dbReference type="EMBL" id="KAI0495222.1"/>
    </source>
</evidence>
<sequence>MQKQYRFNGCHVLLNSNNASRFSVCPPALLPQAAAHLKPFRRFLFSRHPALWSPPRASPGSAGRDYYVRRPYARQVRIDFQDRRYHVLWFQLGIRAKILTALPMYPDGGLICKPLSTPLPAKPPKYPNLQALFSQPALFR</sequence>
<dbReference type="AlphaFoldDB" id="A0A8T3AHJ4"/>